<protein>
    <submittedName>
        <fullName evidence="3">F-box protein At4g00755 isoform X1</fullName>
    </submittedName>
</protein>
<accession>A0A6P5ESV9</accession>
<dbReference type="Gene3D" id="1.20.1280.50">
    <property type="match status" value="1"/>
</dbReference>
<dbReference type="InterPro" id="IPR055336">
    <property type="entry name" value="At4g00755-like"/>
</dbReference>
<gene>
    <name evidence="3" type="primary">LOC109707501</name>
</gene>
<dbReference type="OrthoDB" id="63379at2759"/>
<dbReference type="RefSeq" id="XP_020084388.1">
    <property type="nucleotide sequence ID" value="XM_020228799.1"/>
</dbReference>
<proteinExistence type="predicted"/>
<dbReference type="GeneID" id="109707501"/>
<dbReference type="Proteomes" id="UP000515123">
    <property type="component" value="Linkage group 3"/>
</dbReference>
<dbReference type="PANTHER" id="PTHR39741">
    <property type="entry name" value="F-BOX DOMAIN CONTAINING PROTEIN, EXPRESSED"/>
    <property type="match status" value="1"/>
</dbReference>
<dbReference type="InterPro" id="IPR036047">
    <property type="entry name" value="F-box-like_dom_sf"/>
</dbReference>
<dbReference type="Pfam" id="PF12937">
    <property type="entry name" value="F-box-like"/>
    <property type="match status" value="1"/>
</dbReference>
<reference evidence="2" key="1">
    <citation type="journal article" date="2015" name="Nat. Genet.">
        <title>The pineapple genome and the evolution of CAM photosynthesis.</title>
        <authorList>
            <person name="Ming R."/>
            <person name="VanBuren R."/>
            <person name="Wai C.M."/>
            <person name="Tang H."/>
            <person name="Schatz M.C."/>
            <person name="Bowers J.E."/>
            <person name="Lyons E."/>
            <person name="Wang M.L."/>
            <person name="Chen J."/>
            <person name="Biggers E."/>
            <person name="Zhang J."/>
            <person name="Huang L."/>
            <person name="Zhang L."/>
            <person name="Miao W."/>
            <person name="Zhang J."/>
            <person name="Ye Z."/>
            <person name="Miao C."/>
            <person name="Lin Z."/>
            <person name="Wang H."/>
            <person name="Zhou H."/>
            <person name="Yim W.C."/>
            <person name="Priest H.D."/>
            <person name="Zheng C."/>
            <person name="Woodhouse M."/>
            <person name="Edger P.P."/>
            <person name="Guyot R."/>
            <person name="Guo H.B."/>
            <person name="Guo H."/>
            <person name="Zheng G."/>
            <person name="Singh R."/>
            <person name="Sharma A."/>
            <person name="Min X."/>
            <person name="Zheng Y."/>
            <person name="Lee H."/>
            <person name="Gurtowski J."/>
            <person name="Sedlazeck F.J."/>
            <person name="Harkess A."/>
            <person name="McKain M.R."/>
            <person name="Liao Z."/>
            <person name="Fang J."/>
            <person name="Liu J."/>
            <person name="Zhang X."/>
            <person name="Zhang Q."/>
            <person name="Hu W."/>
            <person name="Qin Y."/>
            <person name="Wang K."/>
            <person name="Chen L.Y."/>
            <person name="Shirley N."/>
            <person name="Lin Y.R."/>
            <person name="Liu L.Y."/>
            <person name="Hernandez A.G."/>
            <person name="Wright C.L."/>
            <person name="Bulone V."/>
            <person name="Tuskan G.A."/>
            <person name="Heath K."/>
            <person name="Zee F."/>
            <person name="Moore P.H."/>
            <person name="Sunkar R."/>
            <person name="Leebens-Mack J.H."/>
            <person name="Mockler T."/>
            <person name="Bennetzen J.L."/>
            <person name="Freeling M."/>
            <person name="Sankoff D."/>
            <person name="Paterson A.H."/>
            <person name="Zhu X."/>
            <person name="Yang X."/>
            <person name="Smith J.A."/>
            <person name="Cushman J.C."/>
            <person name="Paull R.E."/>
            <person name="Yu Q."/>
        </authorList>
    </citation>
    <scope>NUCLEOTIDE SEQUENCE [LARGE SCALE GENOMIC DNA]</scope>
    <source>
        <strain evidence="2">cv. F153</strain>
    </source>
</reference>
<organism evidence="2 3">
    <name type="scientific">Ananas comosus</name>
    <name type="common">Pineapple</name>
    <name type="synonym">Ananas ananas</name>
    <dbReference type="NCBI Taxonomy" id="4615"/>
    <lineage>
        <taxon>Eukaryota</taxon>
        <taxon>Viridiplantae</taxon>
        <taxon>Streptophyta</taxon>
        <taxon>Embryophyta</taxon>
        <taxon>Tracheophyta</taxon>
        <taxon>Spermatophyta</taxon>
        <taxon>Magnoliopsida</taxon>
        <taxon>Liliopsida</taxon>
        <taxon>Poales</taxon>
        <taxon>Bromeliaceae</taxon>
        <taxon>Bromelioideae</taxon>
        <taxon>Ananas</taxon>
    </lineage>
</organism>
<reference evidence="3" key="2">
    <citation type="submission" date="2025-08" db="UniProtKB">
        <authorList>
            <consortium name="RefSeq"/>
        </authorList>
    </citation>
    <scope>IDENTIFICATION</scope>
    <source>
        <tissue evidence="3">Leaf</tissue>
    </source>
</reference>
<evidence type="ECO:0000313" key="2">
    <source>
        <dbReference type="Proteomes" id="UP000515123"/>
    </source>
</evidence>
<dbReference type="AlphaFoldDB" id="A0A6P5ESV9"/>
<evidence type="ECO:0000259" key="1">
    <source>
        <dbReference type="Pfam" id="PF12937"/>
    </source>
</evidence>
<evidence type="ECO:0000313" key="3">
    <source>
        <dbReference type="RefSeq" id="XP_020084388.1"/>
    </source>
</evidence>
<keyword evidence="2" id="KW-1185">Reference proteome</keyword>
<dbReference type="SUPFAM" id="SSF81383">
    <property type="entry name" value="F-box domain"/>
    <property type="match status" value="1"/>
</dbReference>
<feature type="domain" description="F-box" evidence="1">
    <location>
        <begin position="35"/>
        <end position="71"/>
    </location>
</feature>
<dbReference type="InterPro" id="IPR001810">
    <property type="entry name" value="F-box_dom"/>
</dbReference>
<sequence>MLMGEFWGLGVRFRVSAMENCWDFLQWLGPDASTCVFASLDDPSDLVRASAVSRSWRRFVIANGFSRSLCRRICPEVSNFTRAVEVSSSAMNQEVGSSTAVEWESLVREHRIYSYLCRCLVSPEGSSDCIDRCIGASSTDNFPDESIENTLEPSDRVYMRPSYWSSGGEADPQVPESLIYRLGSDLCVVNEIKIQPFKGQSLDFLTFANTYLLCGHVLVKIFFLFVCSAFFQHGDPIYSVKFVRFRMGNSKLPLRSENYVTDENEGQAAADDNFVWTYISPEFPMLQESVLQSFKLPRPVLCIGGVVKIELLGRVQKQAMDGLYYICVSHVQVLGRPLSPKLALDTSEASGASVLKYFPVDSSSVAPNGASRDDEAREPSRWHAFAATLRHLRAGGAWNQAILNTLLRPVQFAEEDDDSDEEEPYA</sequence>
<dbReference type="PANTHER" id="PTHR39741:SF2">
    <property type="entry name" value="F-BOX DOMAIN-CONTAINING PROTEIN"/>
    <property type="match status" value="1"/>
</dbReference>
<name>A0A6P5ESV9_ANACO</name>